<gene>
    <name evidence="3" type="ORF">EM808_13630</name>
</gene>
<keyword evidence="1" id="KW-0812">Transmembrane</keyword>
<dbReference type="PANTHER" id="PTHR38590:SF1">
    <property type="entry name" value="BLL0828 PROTEIN"/>
    <property type="match status" value="1"/>
</dbReference>
<dbReference type="PANTHER" id="PTHR38590">
    <property type="entry name" value="BLL0828 PROTEIN"/>
    <property type="match status" value="1"/>
</dbReference>
<dbReference type="InterPro" id="IPR047216">
    <property type="entry name" value="Endonuclease_DUF559_bact"/>
</dbReference>
<keyword evidence="1" id="KW-1133">Transmembrane helix</keyword>
<proteinExistence type="predicted"/>
<dbReference type="InterPro" id="IPR049468">
    <property type="entry name" value="Restrct_endonuc-II-like_dom"/>
</dbReference>
<dbReference type="Pfam" id="PF18741">
    <property type="entry name" value="MTES_1575"/>
    <property type="match status" value="1"/>
</dbReference>
<dbReference type="AlphaFoldDB" id="A0A437KBF0"/>
<dbReference type="Proteomes" id="UP000288024">
    <property type="component" value="Unassembled WGS sequence"/>
</dbReference>
<keyword evidence="1" id="KW-0472">Membrane</keyword>
<organism evidence="3 4">
    <name type="scientific">Niallia taxi</name>
    <dbReference type="NCBI Taxonomy" id="2499688"/>
    <lineage>
        <taxon>Bacteria</taxon>
        <taxon>Bacillati</taxon>
        <taxon>Bacillota</taxon>
        <taxon>Bacilli</taxon>
        <taxon>Bacillales</taxon>
        <taxon>Bacillaceae</taxon>
        <taxon>Niallia</taxon>
    </lineage>
</organism>
<feature type="transmembrane region" description="Helical" evidence="1">
    <location>
        <begin position="6"/>
        <end position="23"/>
    </location>
</feature>
<keyword evidence="4" id="KW-1185">Reference proteome</keyword>
<accession>A0A437KBF0</accession>
<evidence type="ECO:0000256" key="1">
    <source>
        <dbReference type="SAM" id="Phobius"/>
    </source>
</evidence>
<evidence type="ECO:0000313" key="4">
    <source>
        <dbReference type="Proteomes" id="UP000288024"/>
    </source>
</evidence>
<dbReference type="RefSeq" id="WP_127738726.1">
    <property type="nucleotide sequence ID" value="NZ_RZTZ01000004.1"/>
</dbReference>
<dbReference type="SUPFAM" id="SSF52980">
    <property type="entry name" value="Restriction endonuclease-like"/>
    <property type="match status" value="1"/>
</dbReference>
<comment type="caution">
    <text evidence="3">The sequence shown here is derived from an EMBL/GenBank/DDBJ whole genome shotgun (WGS) entry which is preliminary data.</text>
</comment>
<protein>
    <submittedName>
        <fullName evidence="3">DUF559 domain-containing protein</fullName>
    </submittedName>
</protein>
<name>A0A437KBF0_9BACI</name>
<feature type="domain" description="Restriction endonuclease type II-like" evidence="2">
    <location>
        <begin position="43"/>
        <end position="133"/>
    </location>
</feature>
<dbReference type="Gene3D" id="3.40.960.10">
    <property type="entry name" value="VSR Endonuclease"/>
    <property type="match status" value="1"/>
</dbReference>
<reference evidence="3 4" key="1">
    <citation type="submission" date="2019-01" db="EMBL/GenBank/DDBJ databases">
        <title>Bacillus sp. M5HDSG1-1, whole genome shotgun sequence.</title>
        <authorList>
            <person name="Tuo L."/>
        </authorList>
    </citation>
    <scope>NUCLEOTIDE SEQUENCE [LARGE SCALE GENOMIC DNA]</scope>
    <source>
        <strain evidence="3 4">M5HDSG1-1</strain>
    </source>
</reference>
<evidence type="ECO:0000313" key="3">
    <source>
        <dbReference type="EMBL" id="RVT62774.1"/>
    </source>
</evidence>
<dbReference type="InterPro" id="IPR011335">
    <property type="entry name" value="Restrct_endonuc-II-like"/>
</dbReference>
<evidence type="ECO:0000259" key="2">
    <source>
        <dbReference type="Pfam" id="PF18741"/>
    </source>
</evidence>
<dbReference type="EMBL" id="RZTZ01000004">
    <property type="protein sequence ID" value="RVT62774.1"/>
    <property type="molecule type" value="Genomic_DNA"/>
</dbReference>
<sequence length="134" mass="15652">MYQLYEYIIFFGLLGISFLAFILHKPEKPPIVLPKDKCESPIERRLYDSLRFNGYDVTPQVRCGAYRIDLALVSHRLAIECDGKQWHSTPSQKAHDRKKDRYLRKNGWKVIRFSGSQINGQTAKVLQRIKKELG</sequence>